<gene>
    <name evidence="3" type="ORF">B0T11DRAFT_287522</name>
</gene>
<dbReference type="Proteomes" id="UP000813385">
    <property type="component" value="Unassembled WGS sequence"/>
</dbReference>
<accession>A0A8K0T617</accession>
<keyword evidence="1" id="KW-0539">Nucleus</keyword>
<dbReference type="GO" id="GO:0005634">
    <property type="term" value="C:nucleus"/>
    <property type="evidence" value="ECO:0007669"/>
    <property type="project" value="TreeGrafter"/>
</dbReference>
<evidence type="ECO:0000313" key="3">
    <source>
        <dbReference type="EMBL" id="KAH7353862.1"/>
    </source>
</evidence>
<dbReference type="EMBL" id="JAGPXD010000005">
    <property type="protein sequence ID" value="KAH7353862.1"/>
    <property type="molecule type" value="Genomic_DNA"/>
</dbReference>
<proteinExistence type="predicted"/>
<sequence length="421" mass="47359">MTSDHSPESGLRPRTRSHGSSATISNEPASHPKLGSNGQSKTPGNAMLRSAYLPEPETDSYCSFDERREALYIVHYVQELAPLIDICDPSRRFGTDVPKLALQNPLLTSAMLAFASRDWLRVHGEEDLLSDKYSSQALRLLIPILDRPVELLDDTVLAAVVLLRLYEETIDFDTGTHLLGTAKLLNSPSSYAGRGGLGEAASWIALRQQLYLSTTYSQPVHMDLDYFQLSYLEDSTPEFFANCIILLCCRILRCAHETAGKFMLADWVALRDEVSLWCESVQWPFKPEVSTDLTDEDMPNLWIPTPVHAIAYQHYYFALLLLTMYEPLNWIPGKEALLARRKVDTAMQHNMVVISALAISNPTVITASLTAHHILYAYGSFIRRGSHRQAILEFFKKIPARSGWPMDNLVPKLQADWAQGY</sequence>
<keyword evidence="4" id="KW-1185">Reference proteome</keyword>
<dbReference type="PANTHER" id="PTHR37534">
    <property type="entry name" value="TRANSCRIPTIONAL ACTIVATOR PROTEIN UGA3"/>
    <property type="match status" value="1"/>
</dbReference>
<dbReference type="GO" id="GO:0045944">
    <property type="term" value="P:positive regulation of transcription by RNA polymerase II"/>
    <property type="evidence" value="ECO:0007669"/>
    <property type="project" value="TreeGrafter"/>
</dbReference>
<dbReference type="GO" id="GO:0003700">
    <property type="term" value="F:DNA-binding transcription factor activity"/>
    <property type="evidence" value="ECO:0007669"/>
    <property type="project" value="TreeGrafter"/>
</dbReference>
<name>A0A8K0T617_9PEZI</name>
<evidence type="ECO:0000256" key="1">
    <source>
        <dbReference type="ARBA" id="ARBA00023242"/>
    </source>
</evidence>
<dbReference type="AlphaFoldDB" id="A0A8K0T617"/>
<protein>
    <submittedName>
        <fullName evidence="3">Uncharacterized protein</fullName>
    </submittedName>
</protein>
<dbReference type="PANTHER" id="PTHR37534:SF25">
    <property type="entry name" value="ZN(II)2CYS6 TRANSCRIPTION FACTOR (EUROFUNG)"/>
    <property type="match status" value="1"/>
</dbReference>
<evidence type="ECO:0000256" key="2">
    <source>
        <dbReference type="SAM" id="MobiDB-lite"/>
    </source>
</evidence>
<reference evidence="3" key="1">
    <citation type="journal article" date="2021" name="Nat. Commun.">
        <title>Genetic determinants of endophytism in the Arabidopsis root mycobiome.</title>
        <authorList>
            <person name="Mesny F."/>
            <person name="Miyauchi S."/>
            <person name="Thiergart T."/>
            <person name="Pickel B."/>
            <person name="Atanasova L."/>
            <person name="Karlsson M."/>
            <person name="Huettel B."/>
            <person name="Barry K.W."/>
            <person name="Haridas S."/>
            <person name="Chen C."/>
            <person name="Bauer D."/>
            <person name="Andreopoulos W."/>
            <person name="Pangilinan J."/>
            <person name="LaButti K."/>
            <person name="Riley R."/>
            <person name="Lipzen A."/>
            <person name="Clum A."/>
            <person name="Drula E."/>
            <person name="Henrissat B."/>
            <person name="Kohler A."/>
            <person name="Grigoriev I.V."/>
            <person name="Martin F.M."/>
            <person name="Hacquard S."/>
        </authorList>
    </citation>
    <scope>NUCLEOTIDE SEQUENCE</scope>
    <source>
        <strain evidence="3">MPI-CAGE-AT-0016</strain>
    </source>
</reference>
<organism evidence="3 4">
    <name type="scientific">Plectosphaerella cucumerina</name>
    <dbReference type="NCBI Taxonomy" id="40658"/>
    <lineage>
        <taxon>Eukaryota</taxon>
        <taxon>Fungi</taxon>
        <taxon>Dikarya</taxon>
        <taxon>Ascomycota</taxon>
        <taxon>Pezizomycotina</taxon>
        <taxon>Sordariomycetes</taxon>
        <taxon>Hypocreomycetidae</taxon>
        <taxon>Glomerellales</taxon>
        <taxon>Plectosphaerellaceae</taxon>
        <taxon>Plectosphaerella</taxon>
    </lineage>
</organism>
<dbReference type="GO" id="GO:0000976">
    <property type="term" value="F:transcription cis-regulatory region binding"/>
    <property type="evidence" value="ECO:0007669"/>
    <property type="project" value="TreeGrafter"/>
</dbReference>
<comment type="caution">
    <text evidence="3">The sequence shown here is derived from an EMBL/GenBank/DDBJ whole genome shotgun (WGS) entry which is preliminary data.</text>
</comment>
<dbReference type="OrthoDB" id="4525710at2759"/>
<feature type="compositionally biased region" description="Polar residues" evidence="2">
    <location>
        <begin position="18"/>
        <end position="28"/>
    </location>
</feature>
<feature type="region of interest" description="Disordered" evidence="2">
    <location>
        <begin position="1"/>
        <end position="46"/>
    </location>
</feature>
<evidence type="ECO:0000313" key="4">
    <source>
        <dbReference type="Proteomes" id="UP000813385"/>
    </source>
</evidence>